<dbReference type="GO" id="GO:0003677">
    <property type="term" value="F:DNA binding"/>
    <property type="evidence" value="ECO:0007669"/>
    <property type="project" value="UniProtKB-KW"/>
</dbReference>
<dbReference type="InterPro" id="IPR001387">
    <property type="entry name" value="Cro/C1-type_HTH"/>
</dbReference>
<evidence type="ECO:0000313" key="3">
    <source>
        <dbReference type="EMBL" id="MBD1372707.1"/>
    </source>
</evidence>
<gene>
    <name evidence="3" type="ORF">IC620_10100</name>
</gene>
<comment type="caution">
    <text evidence="3">The sequence shown here is derived from an EMBL/GenBank/DDBJ whole genome shotgun (WGS) entry which is preliminary data.</text>
</comment>
<dbReference type="InterPro" id="IPR010982">
    <property type="entry name" value="Lambda_DNA-bd_dom_sf"/>
</dbReference>
<dbReference type="EMBL" id="JACXAH010000013">
    <property type="protein sequence ID" value="MBD1372707.1"/>
    <property type="molecule type" value="Genomic_DNA"/>
</dbReference>
<dbReference type="Proteomes" id="UP000661691">
    <property type="component" value="Unassembled WGS sequence"/>
</dbReference>
<keyword evidence="4" id="KW-1185">Reference proteome</keyword>
<evidence type="ECO:0000256" key="1">
    <source>
        <dbReference type="ARBA" id="ARBA00023125"/>
    </source>
</evidence>
<keyword evidence="1" id="KW-0238">DNA-binding</keyword>
<proteinExistence type="predicted"/>
<dbReference type="SUPFAM" id="SSF47413">
    <property type="entry name" value="lambda repressor-like DNA-binding domains"/>
    <property type="match status" value="1"/>
</dbReference>
<dbReference type="CDD" id="cd00093">
    <property type="entry name" value="HTH_XRE"/>
    <property type="match status" value="1"/>
</dbReference>
<dbReference type="SMART" id="SM00530">
    <property type="entry name" value="HTH_XRE"/>
    <property type="match status" value="1"/>
</dbReference>
<dbReference type="PANTHER" id="PTHR46558">
    <property type="entry name" value="TRACRIPTIONAL REGULATORY PROTEIN-RELATED-RELATED"/>
    <property type="match status" value="1"/>
</dbReference>
<accession>A0A926RUK9</accession>
<dbReference type="PANTHER" id="PTHR46558:SF4">
    <property type="entry name" value="DNA-BIDING PHAGE PROTEIN"/>
    <property type="match status" value="1"/>
</dbReference>
<dbReference type="AlphaFoldDB" id="A0A926RUK9"/>
<protein>
    <submittedName>
        <fullName evidence="3">Helix-turn-helix transcriptional regulator</fullName>
    </submittedName>
</protein>
<evidence type="ECO:0000259" key="2">
    <source>
        <dbReference type="PROSITE" id="PS50943"/>
    </source>
</evidence>
<sequence>MENKLKAFRNRAGFTQQELAHRVDVSSRTIAAIENGHYKPTLELALKISKQLGEPIERIFAID</sequence>
<dbReference type="PROSITE" id="PS50943">
    <property type="entry name" value="HTH_CROC1"/>
    <property type="match status" value="1"/>
</dbReference>
<feature type="domain" description="HTH cro/C1-type" evidence="2">
    <location>
        <begin position="5"/>
        <end position="59"/>
    </location>
</feature>
<dbReference type="Gene3D" id="1.10.260.40">
    <property type="entry name" value="lambda repressor-like DNA-binding domains"/>
    <property type="match status" value="1"/>
</dbReference>
<reference evidence="3" key="1">
    <citation type="submission" date="2020-09" db="EMBL/GenBank/DDBJ databases">
        <title>A novel bacterium of genus Hazenella, isolated from South China Sea.</title>
        <authorList>
            <person name="Huang H."/>
            <person name="Mo K."/>
            <person name="Hu Y."/>
        </authorList>
    </citation>
    <scope>NUCLEOTIDE SEQUENCE</scope>
    <source>
        <strain evidence="3">IB182357</strain>
    </source>
</reference>
<evidence type="ECO:0000313" key="4">
    <source>
        <dbReference type="Proteomes" id="UP000661691"/>
    </source>
</evidence>
<dbReference type="Pfam" id="PF01381">
    <property type="entry name" value="HTH_3"/>
    <property type="match status" value="1"/>
</dbReference>
<name>A0A926RUK9_9BACL</name>
<organism evidence="3 4">
    <name type="scientific">Polycladospora coralii</name>
    <dbReference type="NCBI Taxonomy" id="2771432"/>
    <lineage>
        <taxon>Bacteria</taxon>
        <taxon>Bacillati</taxon>
        <taxon>Bacillota</taxon>
        <taxon>Bacilli</taxon>
        <taxon>Bacillales</taxon>
        <taxon>Thermoactinomycetaceae</taxon>
        <taxon>Polycladospora</taxon>
    </lineage>
</organism>